<evidence type="ECO:0000313" key="2">
    <source>
        <dbReference type="EMBL" id="KIO28323.1"/>
    </source>
</evidence>
<feature type="non-terminal residue" evidence="2">
    <location>
        <position position="396"/>
    </location>
</feature>
<dbReference type="InterPro" id="IPR058913">
    <property type="entry name" value="Integrase_dom_put"/>
</dbReference>
<dbReference type="PANTHER" id="PTHR46177">
    <property type="entry name" value="INTEGRASE CATALYTIC DOMAIN-CONTAINING PROTEIN"/>
    <property type="match status" value="1"/>
</dbReference>
<evidence type="ECO:0000259" key="1">
    <source>
        <dbReference type="Pfam" id="PF24764"/>
    </source>
</evidence>
<dbReference type="HOGENOM" id="CLU_038374_0_1_1"/>
<dbReference type="AlphaFoldDB" id="A0A0C3L3M4"/>
<dbReference type="STRING" id="1051891.A0A0C3L3M4"/>
<dbReference type="PANTHER" id="PTHR46177:SF1">
    <property type="entry name" value="INTEGRASE CATALYTIC DOMAIN-CONTAINING PROTEIN"/>
    <property type="match status" value="1"/>
</dbReference>
<feature type="domain" description="Integrase core" evidence="1">
    <location>
        <begin position="89"/>
        <end position="265"/>
    </location>
</feature>
<protein>
    <recommendedName>
        <fullName evidence="1">Integrase core domain-containing protein</fullName>
    </recommendedName>
</protein>
<dbReference type="EMBL" id="KN822996">
    <property type="protein sequence ID" value="KIO28323.1"/>
    <property type="molecule type" value="Genomic_DNA"/>
</dbReference>
<keyword evidence="3" id="KW-1185">Reference proteome</keyword>
<reference evidence="3" key="2">
    <citation type="submission" date="2015-01" db="EMBL/GenBank/DDBJ databases">
        <title>Evolutionary Origins and Diversification of the Mycorrhizal Mutualists.</title>
        <authorList>
            <consortium name="DOE Joint Genome Institute"/>
            <consortium name="Mycorrhizal Genomics Consortium"/>
            <person name="Kohler A."/>
            <person name="Kuo A."/>
            <person name="Nagy L.G."/>
            <person name="Floudas D."/>
            <person name="Copeland A."/>
            <person name="Barry K.W."/>
            <person name="Cichocki N."/>
            <person name="Veneault-Fourrey C."/>
            <person name="LaButti K."/>
            <person name="Lindquist E.A."/>
            <person name="Lipzen A."/>
            <person name="Lundell T."/>
            <person name="Morin E."/>
            <person name="Murat C."/>
            <person name="Riley R."/>
            <person name="Ohm R."/>
            <person name="Sun H."/>
            <person name="Tunlid A."/>
            <person name="Henrissat B."/>
            <person name="Grigoriev I.V."/>
            <person name="Hibbett D.S."/>
            <person name="Martin F."/>
        </authorList>
    </citation>
    <scope>NUCLEOTIDE SEQUENCE [LARGE SCALE GENOMIC DNA]</scope>
    <source>
        <strain evidence="3">MUT 4182</strain>
    </source>
</reference>
<sequence>TLMRRKRAWGLASTVSSGWNIDNINPHLEQICREYPRSGAGDAKKRLLFTKGIRVSRPIVLAWMKLHQPQEVENRRGRRLKRKRFWAAGVNDLWTTDQHDKWRRFHLYLHIGLEPVSGKILWLKIWRTNRNPGLVCSWYLRAIEESGGMPLITQSDQGTENYGIANAQTTMRQMLDPSLAGTIQHRFMHGHTNVKPEIAWSQLRRRWSSGWEDILDLGHLNGLYDPNDSSHRVVFHYIWIPFLQTKLDEYVHMHNNSKKRSDRHKILPHGRPDDIFANPSSPEFGSVDLKVLVNEATIEQARELYAPPDDSVYELVPPPIKSLLDRLYAEVMSLFPQQDRNINADNIWIVYSQLLAKFLQSSVGNNDIAQALASVAATPEVGEDPADKINLLPGLQ</sequence>
<reference evidence="2 3" key="1">
    <citation type="submission" date="2014-04" db="EMBL/GenBank/DDBJ databases">
        <authorList>
            <consortium name="DOE Joint Genome Institute"/>
            <person name="Kuo A."/>
            <person name="Girlanda M."/>
            <person name="Perotto S."/>
            <person name="Kohler A."/>
            <person name="Nagy L.G."/>
            <person name="Floudas D."/>
            <person name="Copeland A."/>
            <person name="Barry K.W."/>
            <person name="Cichocki N."/>
            <person name="Veneault-Fourrey C."/>
            <person name="LaButti K."/>
            <person name="Lindquist E.A."/>
            <person name="Lipzen A."/>
            <person name="Lundell T."/>
            <person name="Morin E."/>
            <person name="Murat C."/>
            <person name="Sun H."/>
            <person name="Tunlid A."/>
            <person name="Henrissat B."/>
            <person name="Grigoriev I.V."/>
            <person name="Hibbett D.S."/>
            <person name="Martin F."/>
            <person name="Nordberg H.P."/>
            <person name="Cantor M.N."/>
            <person name="Hua S.X."/>
        </authorList>
    </citation>
    <scope>NUCLEOTIDE SEQUENCE [LARGE SCALE GENOMIC DNA]</scope>
    <source>
        <strain evidence="2 3">MUT 4182</strain>
    </source>
</reference>
<accession>A0A0C3L3M4</accession>
<evidence type="ECO:0000313" key="3">
    <source>
        <dbReference type="Proteomes" id="UP000054248"/>
    </source>
</evidence>
<feature type="non-terminal residue" evidence="2">
    <location>
        <position position="1"/>
    </location>
</feature>
<organism evidence="2 3">
    <name type="scientific">Tulasnella calospora MUT 4182</name>
    <dbReference type="NCBI Taxonomy" id="1051891"/>
    <lineage>
        <taxon>Eukaryota</taxon>
        <taxon>Fungi</taxon>
        <taxon>Dikarya</taxon>
        <taxon>Basidiomycota</taxon>
        <taxon>Agaricomycotina</taxon>
        <taxon>Agaricomycetes</taxon>
        <taxon>Cantharellales</taxon>
        <taxon>Tulasnellaceae</taxon>
        <taxon>Tulasnella</taxon>
    </lineage>
</organism>
<dbReference type="OrthoDB" id="5946233at2759"/>
<dbReference type="Proteomes" id="UP000054248">
    <property type="component" value="Unassembled WGS sequence"/>
</dbReference>
<proteinExistence type="predicted"/>
<dbReference type="Pfam" id="PF24764">
    <property type="entry name" value="rva_4"/>
    <property type="match status" value="1"/>
</dbReference>
<name>A0A0C3L3M4_9AGAM</name>
<gene>
    <name evidence="2" type="ORF">M407DRAFT_60385</name>
</gene>